<dbReference type="InterPro" id="IPR009936">
    <property type="entry name" value="DUF1468"/>
</dbReference>
<feature type="transmembrane region" description="Helical" evidence="1">
    <location>
        <begin position="80"/>
        <end position="109"/>
    </location>
</feature>
<dbReference type="Pfam" id="PF07331">
    <property type="entry name" value="TctB"/>
    <property type="match status" value="1"/>
</dbReference>
<feature type="transmembrane region" description="Helical" evidence="1">
    <location>
        <begin position="121"/>
        <end position="141"/>
    </location>
</feature>
<evidence type="ECO:0000256" key="1">
    <source>
        <dbReference type="SAM" id="Phobius"/>
    </source>
</evidence>
<name>A0A0R3LDQ5_9BRAD</name>
<dbReference type="Proteomes" id="UP000050863">
    <property type="component" value="Unassembled WGS sequence"/>
</dbReference>
<dbReference type="EMBL" id="LLXZ01000120">
    <property type="protein sequence ID" value="KRR06025.1"/>
    <property type="molecule type" value="Genomic_DNA"/>
</dbReference>
<accession>A0A0R3LDQ5</accession>
<gene>
    <name evidence="3" type="ORF">CQ12_02520</name>
</gene>
<keyword evidence="1" id="KW-1133">Transmembrane helix</keyword>
<keyword evidence="4" id="KW-1185">Reference proteome</keyword>
<feature type="transmembrane region" description="Helical" evidence="1">
    <location>
        <begin position="43"/>
        <end position="60"/>
    </location>
</feature>
<keyword evidence="1" id="KW-0812">Transmembrane</keyword>
<evidence type="ECO:0000259" key="2">
    <source>
        <dbReference type="Pfam" id="PF07331"/>
    </source>
</evidence>
<reference evidence="3 4" key="1">
    <citation type="submission" date="2014-03" db="EMBL/GenBank/DDBJ databases">
        <title>Bradyrhizobium valentinum sp. nov., isolated from effective nodules of Lupinus mariae-josephae, a lupine endemic of basic-lime soils in Eastern Spain.</title>
        <authorList>
            <person name="Duran D."/>
            <person name="Rey L."/>
            <person name="Navarro A."/>
            <person name="Busquets A."/>
            <person name="Imperial J."/>
            <person name="Ruiz-Argueso T."/>
        </authorList>
    </citation>
    <scope>NUCLEOTIDE SEQUENCE [LARGE SCALE GENOMIC DNA]</scope>
    <source>
        <strain evidence="3 4">PAC68</strain>
    </source>
</reference>
<proteinExistence type="predicted"/>
<organism evidence="3 4">
    <name type="scientific">Bradyrhizobium jicamae</name>
    <dbReference type="NCBI Taxonomy" id="280332"/>
    <lineage>
        <taxon>Bacteria</taxon>
        <taxon>Pseudomonadati</taxon>
        <taxon>Pseudomonadota</taxon>
        <taxon>Alphaproteobacteria</taxon>
        <taxon>Hyphomicrobiales</taxon>
        <taxon>Nitrobacteraceae</taxon>
        <taxon>Bradyrhizobium</taxon>
    </lineage>
</organism>
<dbReference type="AlphaFoldDB" id="A0A0R3LDQ5"/>
<dbReference type="RefSeq" id="WP_057837011.1">
    <property type="nucleotide sequence ID" value="NZ_LLXZ01000120.1"/>
</dbReference>
<evidence type="ECO:0000313" key="3">
    <source>
        <dbReference type="EMBL" id="KRR06025.1"/>
    </source>
</evidence>
<feature type="domain" description="DUF1468" evidence="2">
    <location>
        <begin position="12"/>
        <end position="145"/>
    </location>
</feature>
<dbReference type="OrthoDB" id="5186924at2"/>
<protein>
    <recommendedName>
        <fullName evidence="2">DUF1468 domain-containing protein</fullName>
    </recommendedName>
</protein>
<sequence length="149" mass="15866">MTRLRIDLQDLLFGLFLVAVATGTLVATRNLTVGHAADMGPGYMPRVVAFALMGFGLFFTGRGLWRMRVGIAPVQLRPLLAILASVGVFALTAERLGLAIASIVTVILASLATREGRVVETIAFAILLSGAAVLLFVKLLGLPIPIWPR</sequence>
<comment type="caution">
    <text evidence="3">The sequence shown here is derived from an EMBL/GenBank/DDBJ whole genome shotgun (WGS) entry which is preliminary data.</text>
</comment>
<keyword evidence="1" id="KW-0472">Membrane</keyword>
<evidence type="ECO:0000313" key="4">
    <source>
        <dbReference type="Proteomes" id="UP000050863"/>
    </source>
</evidence>
<dbReference type="STRING" id="280332.CQ12_02520"/>